<evidence type="ECO:0000256" key="1">
    <source>
        <dbReference type="SAM" id="SignalP"/>
    </source>
</evidence>
<feature type="signal peptide" evidence="1">
    <location>
        <begin position="1"/>
        <end position="29"/>
    </location>
</feature>
<name>A0A931CLX1_9MICC</name>
<protein>
    <recommendedName>
        <fullName evidence="4">Secreted protein</fullName>
    </recommendedName>
</protein>
<comment type="caution">
    <text evidence="2">The sequence shown here is derived from an EMBL/GenBank/DDBJ whole genome shotgun (WGS) entry which is preliminary data.</text>
</comment>
<dbReference type="InterPro" id="IPR043777">
    <property type="entry name" value="DUF5719"/>
</dbReference>
<dbReference type="Proteomes" id="UP000655366">
    <property type="component" value="Unassembled WGS sequence"/>
</dbReference>
<proteinExistence type="predicted"/>
<accession>A0A931CLX1</accession>
<organism evidence="2 3">
    <name type="scientific">Arthrobacter terrae</name>
    <dbReference type="NCBI Taxonomy" id="2935737"/>
    <lineage>
        <taxon>Bacteria</taxon>
        <taxon>Bacillati</taxon>
        <taxon>Actinomycetota</taxon>
        <taxon>Actinomycetes</taxon>
        <taxon>Micrococcales</taxon>
        <taxon>Micrococcaceae</taxon>
        <taxon>Arthrobacter</taxon>
    </lineage>
</organism>
<gene>
    <name evidence="2" type="ORF">IV500_02440</name>
</gene>
<keyword evidence="1" id="KW-0732">Signal</keyword>
<dbReference type="EMBL" id="JADNYM010000003">
    <property type="protein sequence ID" value="MBG0738291.1"/>
    <property type="molecule type" value="Genomic_DNA"/>
</dbReference>
<dbReference type="Pfam" id="PF18986">
    <property type="entry name" value="DUF5719"/>
    <property type="match status" value="1"/>
</dbReference>
<dbReference type="RefSeq" id="WP_196395245.1">
    <property type="nucleotide sequence ID" value="NZ_JADNYM010000003.1"/>
</dbReference>
<keyword evidence="3" id="KW-1185">Reference proteome</keyword>
<sequence>MSLITGCGVAVVAAAVVAGGSLVPGFAAAAVVDPPAVALPAGQSTAACPGPARLLDGSAAGTDPQFSAAASSSSSTVTALVLSSPDGTIPGSALSPLGAGEPLALLAPAAPAGSGSASAAGTAGATAGSAATADNRKAAVLKSQAVSGATVLRADPLGGKRALIGAVMAYAAPDGDLAGLAADSCQPPANDLWLAGASTTVGRTAILNISNSSQTAATVNLELFGDKGPVQAPGAKGLLVPAGTSRSVVLAGLAAGQSNLSMRLKSTGGPVAATIQQSVLRGLTSGGVEVISPVSAPAARQVVTGVAVQEPALATAVAGQSGYSDAGAALQVTVPGSTDALVQVKVYGPSGQQQLPGGGVFTAKAGGVSELSLAGLPAGTYTLDIGSDVAFTATARVASAIKDGEPVDFGSAAAGAKLGNGQLITVPQGVVSTLVFGVPAGRAKVSLTPVSLSGAFLPVKTVDVAGGTTLTVDPAQLAGEAVAGFVVSATGDAVYGAQLLGIKDKAAVSVLGVPRGVSGPQDLKVILGY</sequence>
<reference evidence="2 3" key="1">
    <citation type="submission" date="2020-11" db="EMBL/GenBank/DDBJ databases">
        <title>Arthrobacter antarcticus sp. nov., isolated from Antarctic Soil.</title>
        <authorList>
            <person name="Li J."/>
        </authorList>
    </citation>
    <scope>NUCLEOTIDE SEQUENCE [LARGE SCALE GENOMIC DNA]</scope>
    <source>
        <strain evidence="2 3">Z1-20</strain>
    </source>
</reference>
<evidence type="ECO:0000313" key="3">
    <source>
        <dbReference type="Proteomes" id="UP000655366"/>
    </source>
</evidence>
<evidence type="ECO:0008006" key="4">
    <source>
        <dbReference type="Google" id="ProtNLM"/>
    </source>
</evidence>
<evidence type="ECO:0000313" key="2">
    <source>
        <dbReference type="EMBL" id="MBG0738291.1"/>
    </source>
</evidence>
<feature type="chain" id="PRO_5037504542" description="Secreted protein" evidence="1">
    <location>
        <begin position="30"/>
        <end position="529"/>
    </location>
</feature>
<dbReference type="AlphaFoldDB" id="A0A931CLX1"/>